<dbReference type="Proteomes" id="UP000178841">
    <property type="component" value="Unassembled WGS sequence"/>
</dbReference>
<evidence type="ECO:0000313" key="2">
    <source>
        <dbReference type="Proteomes" id="UP000178841"/>
    </source>
</evidence>
<sequence length="72" mass="8358">MVLISDVGKKRLKPGMKIRNITTGTTADLKPDSKDSRKLEHAAKHSIAVVRRHKNERVHYYAWWSIFNTELL</sequence>
<protein>
    <submittedName>
        <fullName evidence="1">Uncharacterized protein</fullName>
    </submittedName>
</protein>
<reference evidence="1 2" key="1">
    <citation type="journal article" date="2016" name="Nat. Commun.">
        <title>Thousands of microbial genomes shed light on interconnected biogeochemical processes in an aquifer system.</title>
        <authorList>
            <person name="Anantharaman K."/>
            <person name="Brown C.T."/>
            <person name="Hug L.A."/>
            <person name="Sharon I."/>
            <person name="Castelle C.J."/>
            <person name="Probst A.J."/>
            <person name="Thomas B.C."/>
            <person name="Singh A."/>
            <person name="Wilkins M.J."/>
            <person name="Karaoz U."/>
            <person name="Brodie E.L."/>
            <person name="Williams K.H."/>
            <person name="Hubbard S.S."/>
            <person name="Banfield J.F."/>
        </authorList>
    </citation>
    <scope>NUCLEOTIDE SEQUENCE [LARGE SCALE GENOMIC DNA]</scope>
</reference>
<evidence type="ECO:0000313" key="1">
    <source>
        <dbReference type="EMBL" id="OGZ04259.1"/>
    </source>
</evidence>
<dbReference type="AlphaFoldDB" id="A0A1G2CSA9"/>
<comment type="caution">
    <text evidence="1">The sequence shown here is derived from an EMBL/GenBank/DDBJ whole genome shotgun (WGS) entry which is preliminary data.</text>
</comment>
<accession>A0A1G2CSA9</accession>
<proteinExistence type="predicted"/>
<gene>
    <name evidence="1" type="ORF">A2648_00455</name>
</gene>
<name>A0A1G2CSA9_9BACT</name>
<dbReference type="EMBL" id="MHLH01000009">
    <property type="protein sequence ID" value="OGZ04259.1"/>
    <property type="molecule type" value="Genomic_DNA"/>
</dbReference>
<organism evidence="1 2">
    <name type="scientific">Candidatus Lloydbacteria bacterium RIFCSPHIGHO2_01_FULL_41_20</name>
    <dbReference type="NCBI Taxonomy" id="1798657"/>
    <lineage>
        <taxon>Bacteria</taxon>
        <taxon>Candidatus Lloydiibacteriota</taxon>
    </lineage>
</organism>